<accession>A0A7J6WC45</accession>
<protein>
    <submittedName>
        <fullName evidence="1">Uncharacterized protein</fullName>
    </submittedName>
</protein>
<evidence type="ECO:0000313" key="2">
    <source>
        <dbReference type="Proteomes" id="UP000554482"/>
    </source>
</evidence>
<reference evidence="1 2" key="1">
    <citation type="submission" date="2020-06" db="EMBL/GenBank/DDBJ databases">
        <title>Transcriptomic and genomic resources for Thalictrum thalictroides and T. hernandezii: Facilitating candidate gene discovery in an emerging model plant lineage.</title>
        <authorList>
            <person name="Arias T."/>
            <person name="Riano-Pachon D.M."/>
            <person name="Di Stilio V.S."/>
        </authorList>
    </citation>
    <scope>NUCLEOTIDE SEQUENCE [LARGE SCALE GENOMIC DNA]</scope>
    <source>
        <strain evidence="2">cv. WT478/WT964</strain>
        <tissue evidence="1">Leaves</tissue>
    </source>
</reference>
<evidence type="ECO:0000313" key="1">
    <source>
        <dbReference type="EMBL" id="KAF5195006.1"/>
    </source>
</evidence>
<dbReference type="Proteomes" id="UP000554482">
    <property type="component" value="Unassembled WGS sequence"/>
</dbReference>
<proteinExistence type="predicted"/>
<sequence length="87" mass="9990">MFIPLNELRQNGAQWNGSWLITLWHGDNLNSSHVIRAVKSKWKIHENIDLIRVSHNKFACKLYSKKDGGWPTMEGSELSLIDGKILC</sequence>
<organism evidence="1 2">
    <name type="scientific">Thalictrum thalictroides</name>
    <name type="common">Rue-anemone</name>
    <name type="synonym">Anemone thalictroides</name>
    <dbReference type="NCBI Taxonomy" id="46969"/>
    <lineage>
        <taxon>Eukaryota</taxon>
        <taxon>Viridiplantae</taxon>
        <taxon>Streptophyta</taxon>
        <taxon>Embryophyta</taxon>
        <taxon>Tracheophyta</taxon>
        <taxon>Spermatophyta</taxon>
        <taxon>Magnoliopsida</taxon>
        <taxon>Ranunculales</taxon>
        <taxon>Ranunculaceae</taxon>
        <taxon>Thalictroideae</taxon>
        <taxon>Thalictrum</taxon>
    </lineage>
</organism>
<dbReference type="EMBL" id="JABWDY010017932">
    <property type="protein sequence ID" value="KAF5195006.1"/>
    <property type="molecule type" value="Genomic_DNA"/>
</dbReference>
<keyword evidence="2" id="KW-1185">Reference proteome</keyword>
<dbReference type="AlphaFoldDB" id="A0A7J6WC45"/>
<name>A0A7J6WC45_THATH</name>
<comment type="caution">
    <text evidence="1">The sequence shown here is derived from an EMBL/GenBank/DDBJ whole genome shotgun (WGS) entry which is preliminary data.</text>
</comment>
<gene>
    <name evidence="1" type="ORF">FRX31_015406</name>
</gene>